<dbReference type="STRING" id="3218.A0A2K1L6H8"/>
<keyword evidence="5" id="KW-0325">Glycoprotein</keyword>
<name>A0A2K1L6H8_PHYPA</name>
<evidence type="ECO:0000256" key="3">
    <source>
        <dbReference type="ARBA" id="ARBA00022729"/>
    </source>
</evidence>
<dbReference type="Pfam" id="PF05577">
    <property type="entry name" value="Peptidase_S28"/>
    <property type="match status" value="1"/>
</dbReference>
<keyword evidence="9" id="KW-1185">Reference proteome</keyword>
<dbReference type="Gene3D" id="3.40.50.1820">
    <property type="entry name" value="alpha/beta hydrolase"/>
    <property type="match status" value="1"/>
</dbReference>
<dbReference type="GO" id="GO:0008239">
    <property type="term" value="F:dipeptidyl-peptidase activity"/>
    <property type="evidence" value="ECO:0000318"/>
    <property type="project" value="GO_Central"/>
</dbReference>
<dbReference type="GO" id="GO:0070008">
    <property type="term" value="F:serine-type exopeptidase activity"/>
    <property type="evidence" value="ECO:0007669"/>
    <property type="project" value="InterPro"/>
</dbReference>
<keyword evidence="3 6" id="KW-0732">Signal</keyword>
<reference evidence="7 9" key="2">
    <citation type="journal article" date="2018" name="Plant J.">
        <title>The Physcomitrella patens chromosome-scale assembly reveals moss genome structure and evolution.</title>
        <authorList>
            <person name="Lang D."/>
            <person name="Ullrich K.K."/>
            <person name="Murat F."/>
            <person name="Fuchs J."/>
            <person name="Jenkins J."/>
            <person name="Haas F.B."/>
            <person name="Piednoel M."/>
            <person name="Gundlach H."/>
            <person name="Van Bel M."/>
            <person name="Meyberg R."/>
            <person name="Vives C."/>
            <person name="Morata J."/>
            <person name="Symeonidi A."/>
            <person name="Hiss M."/>
            <person name="Muchero W."/>
            <person name="Kamisugi Y."/>
            <person name="Saleh O."/>
            <person name="Blanc G."/>
            <person name="Decker E.L."/>
            <person name="van Gessel N."/>
            <person name="Grimwood J."/>
            <person name="Hayes R.D."/>
            <person name="Graham S.W."/>
            <person name="Gunter L.E."/>
            <person name="McDaniel S.F."/>
            <person name="Hoernstein S.N.W."/>
            <person name="Larsson A."/>
            <person name="Li F.W."/>
            <person name="Perroud P.F."/>
            <person name="Phillips J."/>
            <person name="Ranjan P."/>
            <person name="Rokshar D.S."/>
            <person name="Rothfels C.J."/>
            <person name="Schneider L."/>
            <person name="Shu S."/>
            <person name="Stevenson D.W."/>
            <person name="Thummler F."/>
            <person name="Tillich M."/>
            <person name="Villarreal Aguilar J.C."/>
            <person name="Widiez T."/>
            <person name="Wong G.K."/>
            <person name="Wymore A."/>
            <person name="Zhang Y."/>
            <person name="Zimmer A.D."/>
            <person name="Quatrano R.S."/>
            <person name="Mayer K.F.X."/>
            <person name="Goodstein D."/>
            <person name="Casacuberta J.M."/>
            <person name="Vandepoele K."/>
            <person name="Reski R."/>
            <person name="Cuming A.C."/>
            <person name="Tuskan G.A."/>
            <person name="Maumus F."/>
            <person name="Salse J."/>
            <person name="Schmutz J."/>
            <person name="Rensing S.A."/>
        </authorList>
    </citation>
    <scope>NUCLEOTIDE SEQUENCE [LARGE SCALE GENOMIC DNA]</scope>
    <source>
        <strain evidence="8 9">cv. Gransden 2004</strain>
    </source>
</reference>
<evidence type="ECO:0008006" key="10">
    <source>
        <dbReference type="Google" id="ProtNLM"/>
    </source>
</evidence>
<dbReference type="RefSeq" id="XP_024380137.1">
    <property type="nucleotide sequence ID" value="XM_024524369.2"/>
</dbReference>
<dbReference type="Gramene" id="Pp3c1_1290V3.1">
    <property type="protein sequence ID" value="Pp3c1_1290V3.1"/>
    <property type="gene ID" value="Pp3c1_1290"/>
</dbReference>
<sequence>MTGVIVWVRVWVMLLLALSGLFTSAARPPRPLFPIGLLGGRKNVGQSSVTYAVDYFTQVIDHFSFRREASFQQRYLIEKRYWKGAADRGPIFMYCGNEGDVEWFAKNTGFLWEIAPSFGALILFPEHRYYGKSMPYGTMEASYKDADSLSTLTSEQALADFATLVIDLKKNLTAAASPVVLFGGSYGGMLASWMRLKYPHIAIGAVAASAPILQFEDIVPSDTFYKIVSADFKRESASCFNYIRESWGVIDKIASKNGGLHDLSTQFHMCRDLNASWELENWLSSAYSYVAMVDYPIPTNFITPLPAYPVREICRVIDSLPEGSDILSRIFAGASVYYNYSGQAECFQPSDPGNDDLGVTGWDWQACTEMIMPMSSNSSNSMFQPYDWDLEGNIQYCMKTYGVRPRPNWITTNYGGKDIKAVLKDFGSNIVFSNGLLDPWSGGGVLENISSSIIALVAPEGAHHLDLRASTKIDPDWLVEQRATEVAYITKWIAAYNSDKNLQGTKHVLKNFSNVQ</sequence>
<evidence type="ECO:0000313" key="8">
    <source>
        <dbReference type="EnsemblPlants" id="Pp3c1_1290V3.1"/>
    </source>
</evidence>
<dbReference type="InterPro" id="IPR042269">
    <property type="entry name" value="Ser_carbopepase_S28_SKS"/>
</dbReference>
<dbReference type="InterPro" id="IPR008758">
    <property type="entry name" value="Peptidase_S28"/>
</dbReference>
<evidence type="ECO:0000313" key="9">
    <source>
        <dbReference type="Proteomes" id="UP000006727"/>
    </source>
</evidence>
<dbReference type="OMA" id="QTCNQMV"/>
<keyword evidence="2" id="KW-0645">Protease</keyword>
<evidence type="ECO:0000256" key="1">
    <source>
        <dbReference type="ARBA" id="ARBA00011079"/>
    </source>
</evidence>
<dbReference type="PANTHER" id="PTHR11010">
    <property type="entry name" value="PROTEASE S28 PRO-X CARBOXYPEPTIDASE-RELATED"/>
    <property type="match status" value="1"/>
</dbReference>
<accession>A0A2K1L6H8</accession>
<gene>
    <name evidence="8" type="primary">LOC112284284</name>
    <name evidence="7" type="ORF">PHYPA_000060</name>
</gene>
<dbReference type="EnsemblPlants" id="Pp3c1_1290V3.1">
    <property type="protein sequence ID" value="Pp3c1_1290V3.1"/>
    <property type="gene ID" value="Pp3c1_1290"/>
</dbReference>
<comment type="similarity">
    <text evidence="1">Belongs to the peptidase S28 family.</text>
</comment>
<dbReference type="Gramene" id="Pp3c1_1290V3.2">
    <property type="protein sequence ID" value="Pp3c1_1290V3.2"/>
    <property type="gene ID" value="Pp3c1_1290"/>
</dbReference>
<evidence type="ECO:0000256" key="2">
    <source>
        <dbReference type="ARBA" id="ARBA00022670"/>
    </source>
</evidence>
<protein>
    <recommendedName>
        <fullName evidence="10">Lysosomal Pro-X carboxypeptidase</fullName>
    </recommendedName>
</protein>
<dbReference type="EMBL" id="ABEU02000001">
    <property type="protein sequence ID" value="PNR61637.1"/>
    <property type="molecule type" value="Genomic_DNA"/>
</dbReference>
<dbReference type="GeneID" id="112284284"/>
<feature type="chain" id="PRO_5043158453" description="Lysosomal Pro-X carboxypeptidase" evidence="6">
    <location>
        <begin position="27"/>
        <end position="516"/>
    </location>
</feature>
<dbReference type="EnsemblPlants" id="Pp3c1_1290V3.2">
    <property type="protein sequence ID" value="Pp3c1_1290V3.2"/>
    <property type="gene ID" value="Pp3c1_1290"/>
</dbReference>
<dbReference type="KEGG" id="ppp:112284284"/>
<dbReference type="AlphaFoldDB" id="A0A2K1L6H8"/>
<reference evidence="7 9" key="1">
    <citation type="journal article" date="2008" name="Science">
        <title>The Physcomitrella genome reveals evolutionary insights into the conquest of land by plants.</title>
        <authorList>
            <person name="Rensing S."/>
            <person name="Lang D."/>
            <person name="Zimmer A."/>
            <person name="Terry A."/>
            <person name="Salamov A."/>
            <person name="Shapiro H."/>
            <person name="Nishiyama T."/>
            <person name="Perroud P.-F."/>
            <person name="Lindquist E."/>
            <person name="Kamisugi Y."/>
            <person name="Tanahashi T."/>
            <person name="Sakakibara K."/>
            <person name="Fujita T."/>
            <person name="Oishi K."/>
            <person name="Shin-I T."/>
            <person name="Kuroki Y."/>
            <person name="Toyoda A."/>
            <person name="Suzuki Y."/>
            <person name="Hashimoto A."/>
            <person name="Yamaguchi K."/>
            <person name="Sugano A."/>
            <person name="Kohara Y."/>
            <person name="Fujiyama A."/>
            <person name="Anterola A."/>
            <person name="Aoki S."/>
            <person name="Ashton N."/>
            <person name="Barbazuk W.B."/>
            <person name="Barker E."/>
            <person name="Bennetzen J."/>
            <person name="Bezanilla M."/>
            <person name="Blankenship R."/>
            <person name="Cho S.H."/>
            <person name="Dutcher S."/>
            <person name="Estelle M."/>
            <person name="Fawcett J.A."/>
            <person name="Gundlach H."/>
            <person name="Hanada K."/>
            <person name="Heyl A."/>
            <person name="Hicks K.A."/>
            <person name="Hugh J."/>
            <person name="Lohr M."/>
            <person name="Mayer K."/>
            <person name="Melkozernov A."/>
            <person name="Murata T."/>
            <person name="Nelson D."/>
            <person name="Pils B."/>
            <person name="Prigge M."/>
            <person name="Reiss B."/>
            <person name="Renner T."/>
            <person name="Rombauts S."/>
            <person name="Rushton P."/>
            <person name="Sanderfoot A."/>
            <person name="Schween G."/>
            <person name="Shiu S.-H."/>
            <person name="Stueber K."/>
            <person name="Theodoulou F.L."/>
            <person name="Tu H."/>
            <person name="Van de Peer Y."/>
            <person name="Verrier P.J."/>
            <person name="Waters E."/>
            <person name="Wood A."/>
            <person name="Yang L."/>
            <person name="Cove D."/>
            <person name="Cuming A."/>
            <person name="Hasebe M."/>
            <person name="Lucas S."/>
            <person name="Mishler D.B."/>
            <person name="Reski R."/>
            <person name="Grigoriev I."/>
            <person name="Quatrano R.S."/>
            <person name="Boore J.L."/>
        </authorList>
    </citation>
    <scope>NUCLEOTIDE SEQUENCE [LARGE SCALE GENOMIC DNA]</scope>
    <source>
        <strain evidence="8 9">cv. Gransden 2004</strain>
    </source>
</reference>
<dbReference type="PaxDb" id="3218-PP1S200_74V6.1"/>
<dbReference type="SUPFAM" id="SSF53474">
    <property type="entry name" value="alpha/beta-Hydrolases"/>
    <property type="match status" value="1"/>
</dbReference>
<evidence type="ECO:0000313" key="7">
    <source>
        <dbReference type="EMBL" id="PNR61637.1"/>
    </source>
</evidence>
<organism evidence="7">
    <name type="scientific">Physcomitrium patens</name>
    <name type="common">Spreading-leaved earth moss</name>
    <name type="synonym">Physcomitrella patens</name>
    <dbReference type="NCBI Taxonomy" id="3218"/>
    <lineage>
        <taxon>Eukaryota</taxon>
        <taxon>Viridiplantae</taxon>
        <taxon>Streptophyta</taxon>
        <taxon>Embryophyta</taxon>
        <taxon>Bryophyta</taxon>
        <taxon>Bryophytina</taxon>
        <taxon>Bryopsida</taxon>
        <taxon>Funariidae</taxon>
        <taxon>Funariales</taxon>
        <taxon>Funariaceae</taxon>
        <taxon>Physcomitrium</taxon>
    </lineage>
</organism>
<dbReference type="FunCoup" id="A0A2K1L6H8">
    <property type="interactions" value="3582"/>
</dbReference>
<dbReference type="GO" id="GO:0006508">
    <property type="term" value="P:proteolysis"/>
    <property type="evidence" value="ECO:0007669"/>
    <property type="project" value="UniProtKB-KW"/>
</dbReference>
<dbReference type="InterPro" id="IPR029058">
    <property type="entry name" value="AB_hydrolase_fold"/>
</dbReference>
<dbReference type="Gene3D" id="1.20.120.980">
    <property type="entry name" value="Serine carboxypeptidase S28, SKS domain"/>
    <property type="match status" value="1"/>
</dbReference>
<evidence type="ECO:0000256" key="6">
    <source>
        <dbReference type="SAM" id="SignalP"/>
    </source>
</evidence>
<feature type="signal peptide" evidence="6">
    <location>
        <begin position="1"/>
        <end position="26"/>
    </location>
</feature>
<evidence type="ECO:0000256" key="5">
    <source>
        <dbReference type="ARBA" id="ARBA00023180"/>
    </source>
</evidence>
<evidence type="ECO:0000256" key="4">
    <source>
        <dbReference type="ARBA" id="ARBA00022801"/>
    </source>
</evidence>
<dbReference type="Proteomes" id="UP000006727">
    <property type="component" value="Chromosome 1"/>
</dbReference>
<keyword evidence="4" id="KW-0378">Hydrolase</keyword>
<dbReference type="PANTHER" id="PTHR11010:SF38">
    <property type="entry name" value="LYSOSOMAL PRO-X CARBOXYPEPTIDASE"/>
    <property type="match status" value="1"/>
</dbReference>
<dbReference type="FunFam" id="1.20.120.980:FF:000001">
    <property type="entry name" value="Dipeptidyl peptidase 7"/>
    <property type="match status" value="1"/>
</dbReference>
<proteinExistence type="inferred from homology"/>
<dbReference type="OrthoDB" id="2130629at2759"/>
<reference evidence="8" key="3">
    <citation type="submission" date="2020-12" db="UniProtKB">
        <authorList>
            <consortium name="EnsemblPlants"/>
        </authorList>
    </citation>
    <scope>IDENTIFICATION</scope>
</reference>